<reference evidence="1" key="1">
    <citation type="submission" date="2021-01" db="EMBL/GenBank/DDBJ databases">
        <title>Metabolic potential, ecology and presence of endohyphal bacteria is reflected in genomic diversity of Mucoromycotina.</title>
        <authorList>
            <person name="Muszewska A."/>
            <person name="Okrasinska A."/>
            <person name="Steczkiewicz K."/>
            <person name="Drgas O."/>
            <person name="Orlowska M."/>
            <person name="Perlinska-Lenart U."/>
            <person name="Aleksandrzak-Piekarczyk T."/>
            <person name="Szatraj K."/>
            <person name="Zielenkiewicz U."/>
            <person name="Pilsyk S."/>
            <person name="Malc E."/>
            <person name="Mieczkowski P."/>
            <person name="Kruszewska J.S."/>
            <person name="Biernat P."/>
            <person name="Pawlowska J."/>
        </authorList>
    </citation>
    <scope>NUCLEOTIDE SEQUENCE</scope>
    <source>
        <strain evidence="1">WA0000018081</strain>
    </source>
</reference>
<feature type="non-terminal residue" evidence="1">
    <location>
        <position position="1"/>
    </location>
</feature>
<accession>A0A8H7T161</accession>
<comment type="caution">
    <text evidence="1">The sequence shown here is derived from an EMBL/GenBank/DDBJ whole genome shotgun (WGS) entry which is preliminary data.</text>
</comment>
<name>A0A8H7T161_9FUNG</name>
<organism evidence="1 2">
    <name type="scientific">Thamnidium elegans</name>
    <dbReference type="NCBI Taxonomy" id="101142"/>
    <lineage>
        <taxon>Eukaryota</taxon>
        <taxon>Fungi</taxon>
        <taxon>Fungi incertae sedis</taxon>
        <taxon>Mucoromycota</taxon>
        <taxon>Mucoromycotina</taxon>
        <taxon>Mucoromycetes</taxon>
        <taxon>Mucorales</taxon>
        <taxon>Mucorineae</taxon>
        <taxon>Mucoraceae</taxon>
        <taxon>Thamnidium</taxon>
    </lineage>
</organism>
<dbReference type="Proteomes" id="UP000613177">
    <property type="component" value="Unassembled WGS sequence"/>
</dbReference>
<keyword evidence="2" id="KW-1185">Reference proteome</keyword>
<sequence length="619" mass="70933">MSNWDDLPSEVLRTIFELQVRDWLAPQRSELKTVRQCISVCKGWRRYAEPVFYANFTSHSRVKYKKFIKCMKKYPHLSKLVKHISIDESLTSKELCEMATMFPNLESLSALADRKFYKGLVQIPEEIRWKNFGSVPNPDRTQDISVYVDCVLSYSSTFTSLILADKILLGPGETEDHEDDFNSDDDVDSYEEIDRANSMGPGFMSTDITQFKRLSDNLHLFPILKSLYIADRHSDKPFEFYDNMLEKCPTSEKVDFEIRPVTASKKSTLPTGSFDIDAIQPREGIREVIVKIHLNRVEKFYKEKKSLSKIAAARGNFSLDVVSDFLVYIESIPNITLRGSDRMLSPLIVQHTVKEGSTYLADIEFTNCSEFRCNYNKEDMLITLRDVPTGLVLPELIEECGRYLTKLDILMSPGELDTIATNEQYTEVYRFVTGYFLDRVFAHCSNLSFLTVKGSRLAQCDPQLSTNNSITRFCLSDAEIYPEVLPQISARLTALKNLQVISCAFKGMVLKGAANCPHIEVIMPDTNLELLDIHHGFRHGPSLKLEFLYIKAVTKRKSKGRYLKIHMAKHGTGNSLIEKITEEQYLQSLEVPGGAFYYFKFRELKMINVMQWCNTGRIA</sequence>
<dbReference type="SUPFAM" id="SSF52058">
    <property type="entry name" value="L domain-like"/>
    <property type="match status" value="1"/>
</dbReference>
<dbReference type="AlphaFoldDB" id="A0A8H7T161"/>
<proteinExistence type="predicted"/>
<evidence type="ECO:0000313" key="2">
    <source>
        <dbReference type="Proteomes" id="UP000613177"/>
    </source>
</evidence>
<gene>
    <name evidence="1" type="ORF">INT48_002518</name>
</gene>
<dbReference type="EMBL" id="JAEPRE010000001">
    <property type="protein sequence ID" value="KAG2237957.1"/>
    <property type="molecule type" value="Genomic_DNA"/>
</dbReference>
<evidence type="ECO:0000313" key="1">
    <source>
        <dbReference type="EMBL" id="KAG2237957.1"/>
    </source>
</evidence>
<protein>
    <submittedName>
        <fullName evidence="1">Uncharacterized protein</fullName>
    </submittedName>
</protein>